<dbReference type="GO" id="GO:0004860">
    <property type="term" value="F:protein kinase inhibitor activity"/>
    <property type="evidence" value="ECO:0007669"/>
    <property type="project" value="UniProtKB-KW"/>
</dbReference>
<evidence type="ECO:0000313" key="6">
    <source>
        <dbReference type="Proteomes" id="UP000289886"/>
    </source>
</evidence>
<evidence type="ECO:0000256" key="1">
    <source>
        <dbReference type="ARBA" id="ARBA00023013"/>
    </source>
</evidence>
<evidence type="ECO:0000256" key="2">
    <source>
        <dbReference type="ARBA" id="ARBA00038180"/>
    </source>
</evidence>
<feature type="region of interest" description="Disordered" evidence="3">
    <location>
        <begin position="1"/>
        <end position="59"/>
    </location>
</feature>
<dbReference type="GO" id="GO:0032436">
    <property type="term" value="P:positive regulation of proteasomal ubiquitin-dependent protein catabolic process"/>
    <property type="evidence" value="ECO:0007669"/>
    <property type="project" value="TreeGrafter"/>
</dbReference>
<dbReference type="GO" id="GO:0031434">
    <property type="term" value="F:mitogen-activated protein kinase kinase binding"/>
    <property type="evidence" value="ECO:0007669"/>
    <property type="project" value="TreeGrafter"/>
</dbReference>
<feature type="region of interest" description="Disordered" evidence="3">
    <location>
        <begin position="476"/>
        <end position="501"/>
    </location>
</feature>
<accession>A0A444UYZ2</accession>
<protein>
    <submittedName>
        <fullName evidence="5">Tribbles-like 2</fullName>
    </submittedName>
</protein>
<dbReference type="EMBL" id="SCEB01004672">
    <property type="protein sequence ID" value="RXM93405.1"/>
    <property type="molecule type" value="Genomic_DNA"/>
</dbReference>
<dbReference type="InterPro" id="IPR024104">
    <property type="entry name" value="Tribbles/Ser_Thr_kinase_40"/>
</dbReference>
<dbReference type="FunFam" id="1.10.510.10:FF:000153">
    <property type="entry name" value="Tribbles homolog 2"/>
    <property type="match status" value="1"/>
</dbReference>
<dbReference type="Proteomes" id="UP000289886">
    <property type="component" value="Unassembled WGS sequence"/>
</dbReference>
<evidence type="ECO:0000259" key="4">
    <source>
        <dbReference type="PROSITE" id="PS50011"/>
    </source>
</evidence>
<dbReference type="SUPFAM" id="SSF56112">
    <property type="entry name" value="Protein kinase-like (PK-like)"/>
    <property type="match status" value="2"/>
</dbReference>
<dbReference type="Gene3D" id="1.10.510.10">
    <property type="entry name" value="Transferase(Phosphotransferase) domain 1"/>
    <property type="match status" value="2"/>
</dbReference>
<dbReference type="InterPro" id="IPR011009">
    <property type="entry name" value="Kinase-like_dom_sf"/>
</dbReference>
<dbReference type="GO" id="GO:0004672">
    <property type="term" value="F:protein kinase activity"/>
    <property type="evidence" value="ECO:0007669"/>
    <property type="project" value="InterPro"/>
</dbReference>
<dbReference type="PANTHER" id="PTHR22961:SF14">
    <property type="entry name" value="TRIBBLES HOMOLOG 3"/>
    <property type="match status" value="1"/>
</dbReference>
<dbReference type="AlphaFoldDB" id="A0A444UYZ2"/>
<name>A0A444UYZ2_ACIRT</name>
<feature type="compositionally biased region" description="Polar residues" evidence="3">
    <location>
        <begin position="1"/>
        <end position="10"/>
    </location>
</feature>
<organism evidence="5 6">
    <name type="scientific">Acipenser ruthenus</name>
    <name type="common">Sterlet sturgeon</name>
    <dbReference type="NCBI Taxonomy" id="7906"/>
    <lineage>
        <taxon>Eukaryota</taxon>
        <taxon>Metazoa</taxon>
        <taxon>Chordata</taxon>
        <taxon>Craniata</taxon>
        <taxon>Vertebrata</taxon>
        <taxon>Euteleostomi</taxon>
        <taxon>Actinopterygii</taxon>
        <taxon>Chondrostei</taxon>
        <taxon>Acipenseriformes</taxon>
        <taxon>Acipenseridae</taxon>
        <taxon>Acipenser</taxon>
    </lineage>
</organism>
<reference evidence="5 6" key="1">
    <citation type="submission" date="2019-01" db="EMBL/GenBank/DDBJ databases">
        <title>Draft Genome and Complete Hox-Cluster Characterization of the Sterlet Sturgeon (Acipenser ruthenus).</title>
        <authorList>
            <person name="Wei Q."/>
        </authorList>
    </citation>
    <scope>NUCLEOTIDE SEQUENCE [LARGE SCALE GENOMIC DNA]</scope>
    <source>
        <strain evidence="5">WHYD16114868_AA</strain>
        <tissue evidence="5">Blood</tissue>
    </source>
</reference>
<feature type="region of interest" description="Disordered" evidence="3">
    <location>
        <begin position="191"/>
        <end position="213"/>
    </location>
</feature>
<feature type="compositionally biased region" description="Basic and acidic residues" evidence="3">
    <location>
        <begin position="18"/>
        <end position="32"/>
    </location>
</feature>
<sequence>MSLNEQQRASRTLPLRLKRLDFEDPKDTDTPKCKRPRFSQPPSSPGLPPLSQSPCPGVSDHSISRVGPYVLLEATEGGHSYSAVHSVTEREYTCKVLSMKRYHELIAPYARLPAHEHISRIAEIVTGEHSVYVFFARSHGDMHSYVRSCKRLREEEASSLFGQMAEAVAHCHQHGVVLRDLKLRKFVFTDKQSQPPSSPGLPPLSQSPCPGVSDHSISRVGPYVLLEATEGGHSYSAVHSVTEREYTCKVLSMKRYHELIAPYARLPAHEHISRIAEIVTGEHSVYVFFARSHGDMHSYVRSCKRLREEEASSLFGQMAEAVAHCHQHGVVLRDLKLRKFVFTDKQRTKLVLENLEDSCLLKGEDDSLTDKHGCPAYVGPEILNSKHSYSGKAADVWSLGVVLYTMLVGRYPFQDVEPAALFSKIRKGVFTIPESLSPKARCLIRNMLRKSPAERLSASETLLHPWLNCTSMASLSAPPNPADKTSPDQVVPDFDKYEGRD</sequence>
<comment type="caution">
    <text evidence="5">The sequence shown here is derived from an EMBL/GenBank/DDBJ whole genome shotgun (WGS) entry which is preliminary data.</text>
</comment>
<dbReference type="GO" id="GO:0005634">
    <property type="term" value="C:nucleus"/>
    <property type="evidence" value="ECO:0007669"/>
    <property type="project" value="TreeGrafter"/>
</dbReference>
<proteinExistence type="inferred from homology"/>
<dbReference type="PANTHER" id="PTHR22961">
    <property type="entry name" value="SER/THR PROTEIN KINASE-TRB"/>
    <property type="match status" value="1"/>
</dbReference>
<dbReference type="GO" id="GO:0005524">
    <property type="term" value="F:ATP binding"/>
    <property type="evidence" value="ECO:0007669"/>
    <property type="project" value="InterPro"/>
</dbReference>
<dbReference type="SMART" id="SM00220">
    <property type="entry name" value="S_TKc"/>
    <property type="match status" value="1"/>
</dbReference>
<dbReference type="Pfam" id="PF00069">
    <property type="entry name" value="Pkinase"/>
    <property type="match status" value="2"/>
</dbReference>
<evidence type="ECO:0000256" key="3">
    <source>
        <dbReference type="SAM" id="MobiDB-lite"/>
    </source>
</evidence>
<dbReference type="PROSITE" id="PS50011">
    <property type="entry name" value="PROTEIN_KINASE_DOM"/>
    <property type="match status" value="1"/>
</dbReference>
<evidence type="ECO:0000313" key="5">
    <source>
        <dbReference type="EMBL" id="RXM93405.1"/>
    </source>
</evidence>
<dbReference type="InterPro" id="IPR000719">
    <property type="entry name" value="Prot_kinase_dom"/>
</dbReference>
<keyword evidence="6" id="KW-1185">Reference proteome</keyword>
<gene>
    <name evidence="5" type="ORF">EOD39_19108</name>
</gene>
<dbReference type="Gene3D" id="3.30.200.20">
    <property type="entry name" value="Phosphorylase Kinase, domain 1"/>
    <property type="match status" value="2"/>
</dbReference>
<comment type="similarity">
    <text evidence="2">Belongs to the protein kinase superfamily. CAMK Ser/Thr protein kinase family. Tribbles subfamily.</text>
</comment>
<keyword evidence="1" id="KW-0649">Protein kinase inhibitor</keyword>
<feature type="domain" description="Protein kinase" evidence="4">
    <location>
        <begin position="224"/>
        <end position="467"/>
    </location>
</feature>